<name>A0A6J8CQC2_MYTCO</name>
<organism evidence="2 3">
    <name type="scientific">Mytilus coruscus</name>
    <name type="common">Sea mussel</name>
    <dbReference type="NCBI Taxonomy" id="42192"/>
    <lineage>
        <taxon>Eukaryota</taxon>
        <taxon>Metazoa</taxon>
        <taxon>Spiralia</taxon>
        <taxon>Lophotrochozoa</taxon>
        <taxon>Mollusca</taxon>
        <taxon>Bivalvia</taxon>
        <taxon>Autobranchia</taxon>
        <taxon>Pteriomorphia</taxon>
        <taxon>Mytilida</taxon>
        <taxon>Mytiloidea</taxon>
        <taxon>Mytilidae</taxon>
        <taxon>Mytilinae</taxon>
        <taxon>Mytilus</taxon>
    </lineage>
</organism>
<dbReference type="InterPro" id="IPR006201">
    <property type="entry name" value="Neur_channel"/>
</dbReference>
<proteinExistence type="predicted"/>
<evidence type="ECO:0000313" key="3">
    <source>
        <dbReference type="Proteomes" id="UP000507470"/>
    </source>
</evidence>
<evidence type="ECO:0000313" key="2">
    <source>
        <dbReference type="EMBL" id="CAC5397971.1"/>
    </source>
</evidence>
<dbReference type="Pfam" id="PF02931">
    <property type="entry name" value="Neur_chan_LBD"/>
    <property type="match status" value="1"/>
</dbReference>
<feature type="domain" description="Neurotransmitter-gated ion-channel ligand-binding" evidence="1">
    <location>
        <begin position="40"/>
        <end position="250"/>
    </location>
</feature>
<sequence length="327" mass="37102">MNLKLVSYPYSEVQACICRLQIITSQCHVMFSKAGDDVQKLNEYLTNVSKHVKPRINQQQPVNVDVMLSMNTIQDYDEISGNLIFTASFAFFWNDELKIWNPDNYNGIISTQLPILQTWVPALFLQNGVNQNSLYTFSNIMDIETTVVTYNANGNAGFIIFGQYQITCESDVTHFPFDEHVCKISLYTIDFLNGISLSSERGIFLDASIANAEWTIKPNSENTFVKKHTFYLTATSTTQDKIEFSFTIKRLLANKDDSTSSSKSPSNQTSNFDFASAYQATYGNTTPLTSTIVEQTFHRQVDTSKGIEFAKDLLYWTTCRLPFASKF</sequence>
<reference evidence="2 3" key="1">
    <citation type="submission" date="2020-06" db="EMBL/GenBank/DDBJ databases">
        <authorList>
            <person name="Li R."/>
            <person name="Bekaert M."/>
        </authorList>
    </citation>
    <scope>NUCLEOTIDE SEQUENCE [LARGE SCALE GENOMIC DNA]</scope>
    <source>
        <strain evidence="3">wild</strain>
    </source>
</reference>
<dbReference type="Proteomes" id="UP000507470">
    <property type="component" value="Unassembled WGS sequence"/>
</dbReference>
<dbReference type="PANTHER" id="PTHR18945">
    <property type="entry name" value="NEUROTRANSMITTER GATED ION CHANNEL"/>
    <property type="match status" value="1"/>
</dbReference>
<dbReference type="GO" id="GO:0004888">
    <property type="term" value="F:transmembrane signaling receptor activity"/>
    <property type="evidence" value="ECO:0007669"/>
    <property type="project" value="InterPro"/>
</dbReference>
<dbReference type="EMBL" id="CACVKT020005786">
    <property type="protein sequence ID" value="CAC5397971.1"/>
    <property type="molecule type" value="Genomic_DNA"/>
</dbReference>
<dbReference type="SUPFAM" id="SSF63712">
    <property type="entry name" value="Nicotinic receptor ligand binding domain-like"/>
    <property type="match status" value="1"/>
</dbReference>
<gene>
    <name evidence="2" type="ORF">MCOR_32374</name>
</gene>
<dbReference type="GO" id="GO:0005230">
    <property type="term" value="F:extracellular ligand-gated monoatomic ion channel activity"/>
    <property type="evidence" value="ECO:0007669"/>
    <property type="project" value="InterPro"/>
</dbReference>
<accession>A0A6J8CQC2</accession>
<dbReference type="CDD" id="cd18989">
    <property type="entry name" value="LGIC_ECD_cation"/>
    <property type="match status" value="1"/>
</dbReference>
<dbReference type="GO" id="GO:0016020">
    <property type="term" value="C:membrane"/>
    <property type="evidence" value="ECO:0007669"/>
    <property type="project" value="InterPro"/>
</dbReference>
<dbReference type="OrthoDB" id="410315at2759"/>
<dbReference type="InterPro" id="IPR036734">
    <property type="entry name" value="Neur_chan_lig-bd_sf"/>
</dbReference>
<dbReference type="AlphaFoldDB" id="A0A6J8CQC2"/>
<protein>
    <recommendedName>
        <fullName evidence="1">Neurotransmitter-gated ion-channel ligand-binding domain-containing protein</fullName>
    </recommendedName>
</protein>
<evidence type="ECO:0000259" key="1">
    <source>
        <dbReference type="Pfam" id="PF02931"/>
    </source>
</evidence>
<dbReference type="InterPro" id="IPR006202">
    <property type="entry name" value="Neur_chan_lig-bd"/>
</dbReference>
<keyword evidence="3" id="KW-1185">Reference proteome</keyword>
<dbReference type="Gene3D" id="2.70.170.10">
    <property type="entry name" value="Neurotransmitter-gated ion-channel ligand-binding domain"/>
    <property type="match status" value="1"/>
</dbReference>